<dbReference type="RefSeq" id="WP_056759975.1">
    <property type="nucleotide sequence ID" value="NZ_JAVDRL010000001.1"/>
</dbReference>
<organism evidence="2 3">
    <name type="scientific">Caulobacter rhizosphaerae</name>
    <dbReference type="NCBI Taxonomy" id="2010972"/>
    <lineage>
        <taxon>Bacteria</taxon>
        <taxon>Pseudomonadati</taxon>
        <taxon>Pseudomonadota</taxon>
        <taxon>Alphaproteobacteria</taxon>
        <taxon>Caulobacterales</taxon>
        <taxon>Caulobacteraceae</taxon>
        <taxon>Caulobacter</taxon>
    </lineage>
</organism>
<dbReference type="Proteomes" id="UP001262754">
    <property type="component" value="Unassembled WGS sequence"/>
</dbReference>
<feature type="domain" description="DUF6968" evidence="1">
    <location>
        <begin position="28"/>
        <end position="113"/>
    </location>
</feature>
<evidence type="ECO:0000313" key="3">
    <source>
        <dbReference type="Proteomes" id="UP001262754"/>
    </source>
</evidence>
<gene>
    <name evidence="2" type="ORF">J2800_000341</name>
</gene>
<dbReference type="EMBL" id="JAVDRL010000001">
    <property type="protein sequence ID" value="MDR6529626.1"/>
    <property type="molecule type" value="Genomic_DNA"/>
</dbReference>
<keyword evidence="3" id="KW-1185">Reference proteome</keyword>
<evidence type="ECO:0000259" key="1">
    <source>
        <dbReference type="Pfam" id="PF22302"/>
    </source>
</evidence>
<protein>
    <recommendedName>
        <fullName evidence="1">DUF6968 domain-containing protein</fullName>
    </recommendedName>
</protein>
<dbReference type="InterPro" id="IPR054241">
    <property type="entry name" value="DUF6968"/>
</dbReference>
<comment type="caution">
    <text evidence="2">The sequence shown here is derived from an EMBL/GenBank/DDBJ whole genome shotgun (WGS) entry which is preliminary data.</text>
</comment>
<proteinExistence type="predicted"/>
<dbReference type="Pfam" id="PF22302">
    <property type="entry name" value="DUF6968"/>
    <property type="match status" value="1"/>
</dbReference>
<reference evidence="2 3" key="1">
    <citation type="submission" date="2023-07" db="EMBL/GenBank/DDBJ databases">
        <title>Sorghum-associated microbial communities from plants grown in Nebraska, USA.</title>
        <authorList>
            <person name="Schachtman D."/>
        </authorList>
    </citation>
    <scope>NUCLEOTIDE SEQUENCE [LARGE SCALE GENOMIC DNA]</scope>
    <source>
        <strain evidence="2 3">DS2154</strain>
    </source>
</reference>
<name>A0ABU1MTY9_9CAUL</name>
<accession>A0ABU1MTY9</accession>
<sequence>MQDDEMPVEFPDFNDEDGPPLKAGVACERTYQVVIGGAPQPLYCQWLVPEPWGSSWLCRATITMANGQIRNLKTGGVDSAQALILALQRVAADLLDGDIPAYWFDEDDDLGLPYMDLVAEDVAARKARFEAK</sequence>
<evidence type="ECO:0000313" key="2">
    <source>
        <dbReference type="EMBL" id="MDR6529626.1"/>
    </source>
</evidence>